<comment type="caution">
    <text evidence="1">The sequence shown here is derived from an EMBL/GenBank/DDBJ whole genome shotgun (WGS) entry which is preliminary data.</text>
</comment>
<evidence type="ECO:0000313" key="2">
    <source>
        <dbReference type="Proteomes" id="UP001576774"/>
    </source>
</evidence>
<name>A0ABV4X9I6_9CYAN</name>
<sequence length="92" mass="10820">MKIVLKLYSHSPMGYGKSRLDKFRMVRFEDGIEIFWEQQGEYAFPYQTVKIQLHGMEAKAAWVNGNSVDCQENYLITEQFPQMYVAGEFKID</sequence>
<evidence type="ECO:0000313" key="1">
    <source>
        <dbReference type="EMBL" id="MFB2879389.1"/>
    </source>
</evidence>
<reference evidence="1 2" key="1">
    <citation type="submission" date="2024-09" db="EMBL/GenBank/DDBJ databases">
        <title>Floridaenema gen nov. (Aerosakkonemataceae, Aerosakkonematales ord. nov., Cyanobacteria) from benthic tropical and subtropical fresh waters, with the description of four new species.</title>
        <authorList>
            <person name="Moretto J.A."/>
            <person name="Berthold D.E."/>
            <person name="Lefler F.W."/>
            <person name="Huang I.-S."/>
            <person name="Laughinghouse H. IV."/>
        </authorList>
    </citation>
    <scope>NUCLEOTIDE SEQUENCE [LARGE SCALE GENOMIC DNA]</scope>
    <source>
        <strain evidence="1 2">BLCC-F46</strain>
    </source>
</reference>
<dbReference type="EMBL" id="JBHFNQ010000164">
    <property type="protein sequence ID" value="MFB2879389.1"/>
    <property type="molecule type" value="Genomic_DNA"/>
</dbReference>
<proteinExistence type="predicted"/>
<gene>
    <name evidence="1" type="ORF">ACE1CC_21250</name>
</gene>
<organism evidence="1 2">
    <name type="scientific">Floridaenema aerugineum BLCC-F46</name>
    <dbReference type="NCBI Taxonomy" id="3153654"/>
    <lineage>
        <taxon>Bacteria</taxon>
        <taxon>Bacillati</taxon>
        <taxon>Cyanobacteriota</taxon>
        <taxon>Cyanophyceae</taxon>
        <taxon>Oscillatoriophycideae</taxon>
        <taxon>Aerosakkonematales</taxon>
        <taxon>Aerosakkonemataceae</taxon>
        <taxon>Floridanema</taxon>
        <taxon>Floridanema aerugineum</taxon>
    </lineage>
</organism>
<accession>A0ABV4X9I6</accession>
<dbReference type="Proteomes" id="UP001576774">
    <property type="component" value="Unassembled WGS sequence"/>
</dbReference>
<keyword evidence="2" id="KW-1185">Reference proteome</keyword>
<protein>
    <submittedName>
        <fullName evidence="1">Uncharacterized protein</fullName>
    </submittedName>
</protein>